<dbReference type="EMBL" id="JBHSKX010000002">
    <property type="protein sequence ID" value="MFC5368421.1"/>
    <property type="molecule type" value="Genomic_DNA"/>
</dbReference>
<sequence length="625" mass="65511">MSDWAVAWHDPAGIDTTVYRNVAVFLADRGDHPDDHLTDALADGLPCSLSFSFARVGTVRFRLDAAGDDWLRLVPTAGTDDPESALALLGRCIELFERFDFDRGLVAPEAALTDLDTSLPDSADGSDLGDLTRPEETSAVFLDGETTDDIGAARLAATPAVAALELLDGSALLLGGPDLADARLRLDATRSAPTSEDLPLRDAMSWALGWLDTPAVADRLAGVLAAGTADTEAGTDAAVTRRVAATETLGLLRRTDTGSSLRRALADPAPAVRAAAAEALTPSDADSRTALLDTARDDAAPDVRRRAVRSLADGPRADATVEALAEVASRDAEPAVRAAAVRAIGDARGPAFHADRLADERPVRVAAAETLQLFADGTADADTDLAAVADRLVPALSDDTPAVRRAVADLLGSVTTPAATTALCRATTTDPDAEVRATAVTALGQQFAGRQQGRETATDDRRDDAVEALLTALTDESAVRERVPDALGRLGDERATEPLIDALSGDSRREDAADDVPVRRAAANALGNLGDQQAVEPLLDALDDPDDLVREQAAVSLGQLDDERAVGPVVDLLDAAENDRLRYRLVSALSGFSGQQATDALARLAETDDSEDVRTAAEWALTRRE</sequence>
<name>A0ABD5RF14_9EURY</name>
<evidence type="ECO:0000313" key="1">
    <source>
        <dbReference type="EMBL" id="MFC5368421.1"/>
    </source>
</evidence>
<dbReference type="PANTHER" id="PTHR12697">
    <property type="entry name" value="PBS LYASE HEAT-LIKE PROTEIN"/>
    <property type="match status" value="1"/>
</dbReference>
<dbReference type="Proteomes" id="UP001596201">
    <property type="component" value="Unassembled WGS sequence"/>
</dbReference>
<organism evidence="1 2">
    <name type="scientific">Salinirubrum litoreum</name>
    <dbReference type="NCBI Taxonomy" id="1126234"/>
    <lineage>
        <taxon>Archaea</taxon>
        <taxon>Methanobacteriati</taxon>
        <taxon>Methanobacteriota</taxon>
        <taxon>Stenosarchaea group</taxon>
        <taxon>Halobacteria</taxon>
        <taxon>Halobacteriales</taxon>
        <taxon>Haloferacaceae</taxon>
        <taxon>Salinirubrum</taxon>
    </lineage>
</organism>
<dbReference type="RefSeq" id="WP_227230696.1">
    <property type="nucleotide sequence ID" value="NZ_JAJCVJ010000002.1"/>
</dbReference>
<dbReference type="AlphaFoldDB" id="A0ABD5RF14"/>
<dbReference type="InterPro" id="IPR004155">
    <property type="entry name" value="PBS_lyase_HEAT"/>
</dbReference>
<dbReference type="SMART" id="SM00567">
    <property type="entry name" value="EZ_HEAT"/>
    <property type="match status" value="11"/>
</dbReference>
<keyword evidence="2" id="KW-1185">Reference proteome</keyword>
<dbReference type="InterPro" id="IPR016024">
    <property type="entry name" value="ARM-type_fold"/>
</dbReference>
<gene>
    <name evidence="1" type="ORF">ACFPJ5_15940</name>
</gene>
<dbReference type="InterPro" id="IPR011989">
    <property type="entry name" value="ARM-like"/>
</dbReference>
<protein>
    <submittedName>
        <fullName evidence="1">HEAT repeat domain-containing protein</fullName>
    </submittedName>
</protein>
<comment type="caution">
    <text evidence="1">The sequence shown here is derived from an EMBL/GenBank/DDBJ whole genome shotgun (WGS) entry which is preliminary data.</text>
</comment>
<dbReference type="Gene3D" id="1.25.10.10">
    <property type="entry name" value="Leucine-rich Repeat Variant"/>
    <property type="match status" value="4"/>
</dbReference>
<dbReference type="Pfam" id="PF13646">
    <property type="entry name" value="HEAT_2"/>
    <property type="match status" value="3"/>
</dbReference>
<dbReference type="Pfam" id="PF03130">
    <property type="entry name" value="HEAT_PBS"/>
    <property type="match status" value="1"/>
</dbReference>
<dbReference type="PANTHER" id="PTHR12697:SF5">
    <property type="entry name" value="DEOXYHYPUSINE HYDROXYLASE"/>
    <property type="match status" value="1"/>
</dbReference>
<dbReference type="SUPFAM" id="SSF48371">
    <property type="entry name" value="ARM repeat"/>
    <property type="match status" value="2"/>
</dbReference>
<evidence type="ECO:0000313" key="2">
    <source>
        <dbReference type="Proteomes" id="UP001596201"/>
    </source>
</evidence>
<proteinExistence type="predicted"/>
<reference evidence="1 2" key="1">
    <citation type="journal article" date="2019" name="Int. J. Syst. Evol. Microbiol.">
        <title>The Global Catalogue of Microorganisms (GCM) 10K type strain sequencing project: providing services to taxonomists for standard genome sequencing and annotation.</title>
        <authorList>
            <consortium name="The Broad Institute Genomics Platform"/>
            <consortium name="The Broad Institute Genome Sequencing Center for Infectious Disease"/>
            <person name="Wu L."/>
            <person name="Ma J."/>
        </authorList>
    </citation>
    <scope>NUCLEOTIDE SEQUENCE [LARGE SCALE GENOMIC DNA]</scope>
    <source>
        <strain evidence="1 2">CGMCC 1.12237</strain>
    </source>
</reference>
<accession>A0ABD5RF14</accession>